<dbReference type="Proteomes" id="UP000008514">
    <property type="component" value="Chromosome"/>
</dbReference>
<reference evidence="1" key="2">
    <citation type="submission" date="2012-09" db="EMBL/GenBank/DDBJ databases">
        <title>The complete sequence of Psychroflexus torquis an extreme psychrophile from sea-ice that is stimulated by light.</title>
        <authorList>
            <person name="Feng S."/>
            <person name="Powell S.M."/>
            <person name="Bowman J.P."/>
        </authorList>
    </citation>
    <scope>NUCLEOTIDE SEQUENCE [LARGE SCALE GENOMIC DNA]</scope>
    <source>
        <strain evidence="1">ATCC 700755</strain>
    </source>
</reference>
<evidence type="ECO:0000313" key="1">
    <source>
        <dbReference type="EMBL" id="AFU67091.1"/>
    </source>
</evidence>
<protein>
    <submittedName>
        <fullName evidence="1">Uncharacterized protein</fullName>
    </submittedName>
</protein>
<keyword evidence="2" id="KW-1185">Reference proteome</keyword>
<reference evidence="1" key="1">
    <citation type="submission" date="2006-03" db="EMBL/GenBank/DDBJ databases">
        <authorList>
            <person name="Bowman J."/>
            <person name="Ferriera S."/>
            <person name="Johnson J."/>
            <person name="Kravitz S."/>
            <person name="Halpern A."/>
            <person name="Remington K."/>
            <person name="Beeson K."/>
            <person name="Tran B."/>
            <person name="Rogers Y.-H."/>
            <person name="Friedman R."/>
            <person name="Venter J.C."/>
        </authorList>
    </citation>
    <scope>NUCLEOTIDE SEQUENCE [LARGE SCALE GENOMIC DNA]</scope>
    <source>
        <strain evidence="1">ATCC 700755</strain>
    </source>
</reference>
<sequence length="46" mass="5382">MIEKFDSYEDNPSNLLSDGLHHFDPINPKFQNSRGSMDALKKSFYF</sequence>
<accession>K4IDB5</accession>
<gene>
    <name evidence="1" type="ordered locus">P700755_000014</name>
</gene>
<proteinExistence type="predicted"/>
<name>K4IDB5_PSYTT</name>
<dbReference type="KEGG" id="ptq:P700755_000014"/>
<dbReference type="EMBL" id="CP003879">
    <property type="protein sequence ID" value="AFU67091.1"/>
    <property type="molecule type" value="Genomic_DNA"/>
</dbReference>
<organism evidence="1 2">
    <name type="scientific">Psychroflexus torquis (strain ATCC 700755 / CIP 106069 / ACAM 623)</name>
    <dbReference type="NCBI Taxonomy" id="313595"/>
    <lineage>
        <taxon>Bacteria</taxon>
        <taxon>Pseudomonadati</taxon>
        <taxon>Bacteroidota</taxon>
        <taxon>Flavobacteriia</taxon>
        <taxon>Flavobacteriales</taxon>
        <taxon>Flavobacteriaceae</taxon>
        <taxon>Psychroflexus</taxon>
    </lineage>
</organism>
<evidence type="ECO:0000313" key="2">
    <source>
        <dbReference type="Proteomes" id="UP000008514"/>
    </source>
</evidence>
<dbReference type="AlphaFoldDB" id="K4IDB5"/>
<dbReference type="HOGENOM" id="CLU_3188112_0_0_10"/>
<dbReference type="RefSeq" id="WP_015022711.1">
    <property type="nucleotide sequence ID" value="NC_018721.1"/>
</dbReference>